<dbReference type="EMBL" id="JASAOG010000395">
    <property type="protein sequence ID" value="KAK0039870.1"/>
    <property type="molecule type" value="Genomic_DNA"/>
</dbReference>
<evidence type="ECO:0000313" key="4">
    <source>
        <dbReference type="EMBL" id="KAK0040611.1"/>
    </source>
</evidence>
<feature type="region of interest" description="Disordered" evidence="1">
    <location>
        <begin position="17"/>
        <end position="36"/>
    </location>
</feature>
<name>A0AAD8AS16_BIOPF</name>
<evidence type="ECO:0000313" key="5">
    <source>
        <dbReference type="Proteomes" id="UP001233172"/>
    </source>
</evidence>
<dbReference type="EMBL" id="JASAOG010000472">
    <property type="protein sequence ID" value="KAK0039231.1"/>
    <property type="molecule type" value="Genomic_DNA"/>
</dbReference>
<accession>A0AAD8AS16</accession>
<gene>
    <name evidence="4" type="ORF">Bpfe_029977</name>
    <name evidence="3" type="ORF">Bpfe_030700</name>
    <name evidence="2" type="ORF">Bpfe_031340</name>
</gene>
<evidence type="ECO:0000313" key="2">
    <source>
        <dbReference type="EMBL" id="KAK0039231.1"/>
    </source>
</evidence>
<reference evidence="3" key="1">
    <citation type="journal article" date="2023" name="PLoS Negl. Trop. Dis.">
        <title>A genome sequence for Biomphalaria pfeifferi, the major vector snail for the human-infecting parasite Schistosoma mansoni.</title>
        <authorList>
            <person name="Bu L."/>
            <person name="Lu L."/>
            <person name="Laidemitt M.R."/>
            <person name="Zhang S.M."/>
            <person name="Mutuku M."/>
            <person name="Mkoji G."/>
            <person name="Steinauer M."/>
            <person name="Loker E.S."/>
        </authorList>
    </citation>
    <scope>NUCLEOTIDE SEQUENCE</scope>
    <source>
        <strain evidence="3">KasaAsao</strain>
    </source>
</reference>
<keyword evidence="5" id="KW-1185">Reference proteome</keyword>
<evidence type="ECO:0000256" key="1">
    <source>
        <dbReference type="SAM" id="MobiDB-lite"/>
    </source>
</evidence>
<dbReference type="Proteomes" id="UP001233172">
    <property type="component" value="Unassembled WGS sequence"/>
</dbReference>
<proteinExistence type="predicted"/>
<dbReference type="EMBL" id="JASAOG010000315">
    <property type="protein sequence ID" value="KAK0040611.1"/>
    <property type="molecule type" value="Genomic_DNA"/>
</dbReference>
<organism evidence="3 5">
    <name type="scientific">Biomphalaria pfeifferi</name>
    <name type="common">Bloodfluke planorb</name>
    <name type="synonym">Freshwater snail</name>
    <dbReference type="NCBI Taxonomy" id="112525"/>
    <lineage>
        <taxon>Eukaryota</taxon>
        <taxon>Metazoa</taxon>
        <taxon>Spiralia</taxon>
        <taxon>Lophotrochozoa</taxon>
        <taxon>Mollusca</taxon>
        <taxon>Gastropoda</taxon>
        <taxon>Heterobranchia</taxon>
        <taxon>Euthyneura</taxon>
        <taxon>Panpulmonata</taxon>
        <taxon>Hygrophila</taxon>
        <taxon>Lymnaeoidea</taxon>
        <taxon>Planorbidae</taxon>
        <taxon>Biomphalaria</taxon>
    </lineage>
</organism>
<sequence>MSKPRFDTYYSIVETSPSNSSRNIGHEQNRSSSSERYMLKENKISLDVYAEIGSRVDLSSQHNYFHISKCSSSKFETSSSSQTFRPLPPLPLSPTRSQGSAHSSLRTFGERSQGTDQSYTISPLACMPNHIFTSSNTRGLISTGIRSASSHYDILRPELDYSDETVRYTHVNLRKCSNLNSDKSRERHQNRNQQMDLLPLDDDGYLSPYDVYPLSDNVNDCTQNLENATAKDFSKNIHGSLKCTKLSKSI</sequence>
<feature type="compositionally biased region" description="Polar residues" evidence="1">
    <location>
        <begin position="95"/>
        <end position="116"/>
    </location>
</feature>
<evidence type="ECO:0000313" key="3">
    <source>
        <dbReference type="EMBL" id="KAK0039870.1"/>
    </source>
</evidence>
<comment type="caution">
    <text evidence="3">The sequence shown here is derived from an EMBL/GenBank/DDBJ whole genome shotgun (WGS) entry which is preliminary data.</text>
</comment>
<feature type="region of interest" description="Disordered" evidence="1">
    <location>
        <begin position="76"/>
        <end position="116"/>
    </location>
</feature>
<feature type="region of interest" description="Disordered" evidence="1">
    <location>
        <begin position="179"/>
        <end position="199"/>
    </location>
</feature>
<protein>
    <submittedName>
        <fullName evidence="3">Uncharacterized protein</fullName>
    </submittedName>
</protein>
<dbReference type="AlphaFoldDB" id="A0AAD8AS16"/>
<reference evidence="3" key="2">
    <citation type="submission" date="2023-04" db="EMBL/GenBank/DDBJ databases">
        <authorList>
            <person name="Bu L."/>
            <person name="Lu L."/>
            <person name="Laidemitt M.R."/>
            <person name="Zhang S.M."/>
            <person name="Mutuku M."/>
            <person name="Mkoji G."/>
            <person name="Steinauer M."/>
            <person name="Loker E.S."/>
        </authorList>
    </citation>
    <scope>NUCLEOTIDE SEQUENCE</scope>
    <source>
        <strain evidence="3">KasaAsao</strain>
        <tissue evidence="3">Whole Snail</tissue>
    </source>
</reference>